<sequence length="100" mass="10757">MSDQPDPQPAESAQQLLQQAMALFDMAPVQQVQLAFPSVISATAPPPDALQLNLHQLYASQEQLFTADLAGATPDQQPQTVEPAVEPDSVRQMFEPAADS</sequence>
<dbReference type="Proteomes" id="UP001595962">
    <property type="component" value="Unassembled WGS sequence"/>
</dbReference>
<gene>
    <name evidence="2" type="ORF">ACFO3I_14330</name>
</gene>
<organism evidence="2 3">
    <name type="scientific">Rheinheimera marina</name>
    <dbReference type="NCBI Taxonomy" id="1774958"/>
    <lineage>
        <taxon>Bacteria</taxon>
        <taxon>Pseudomonadati</taxon>
        <taxon>Pseudomonadota</taxon>
        <taxon>Gammaproteobacteria</taxon>
        <taxon>Chromatiales</taxon>
        <taxon>Chromatiaceae</taxon>
        <taxon>Rheinheimera</taxon>
    </lineage>
</organism>
<dbReference type="EMBL" id="JBHSGB010000012">
    <property type="protein sequence ID" value="MFC4656189.1"/>
    <property type="molecule type" value="Genomic_DNA"/>
</dbReference>
<reference evidence="3" key="1">
    <citation type="journal article" date="2019" name="Int. J. Syst. Evol. Microbiol.">
        <title>The Global Catalogue of Microorganisms (GCM) 10K type strain sequencing project: providing services to taxonomists for standard genome sequencing and annotation.</title>
        <authorList>
            <consortium name="The Broad Institute Genomics Platform"/>
            <consortium name="The Broad Institute Genome Sequencing Center for Infectious Disease"/>
            <person name="Wu L."/>
            <person name="Ma J."/>
        </authorList>
    </citation>
    <scope>NUCLEOTIDE SEQUENCE [LARGE SCALE GENOMIC DNA]</scope>
    <source>
        <strain evidence="3">DT28</strain>
    </source>
</reference>
<protein>
    <submittedName>
        <fullName evidence="2">Uncharacterized protein</fullName>
    </submittedName>
</protein>
<name>A0ABV9JPU5_9GAMM</name>
<evidence type="ECO:0000313" key="2">
    <source>
        <dbReference type="EMBL" id="MFC4656189.1"/>
    </source>
</evidence>
<evidence type="ECO:0000313" key="3">
    <source>
        <dbReference type="Proteomes" id="UP001595962"/>
    </source>
</evidence>
<comment type="caution">
    <text evidence="2">The sequence shown here is derived from an EMBL/GenBank/DDBJ whole genome shotgun (WGS) entry which is preliminary data.</text>
</comment>
<evidence type="ECO:0000256" key="1">
    <source>
        <dbReference type="SAM" id="MobiDB-lite"/>
    </source>
</evidence>
<accession>A0ABV9JPU5</accession>
<dbReference type="RefSeq" id="WP_377335033.1">
    <property type="nucleotide sequence ID" value="NZ_JBHSGB010000012.1"/>
</dbReference>
<feature type="region of interest" description="Disordered" evidence="1">
    <location>
        <begin position="69"/>
        <end position="88"/>
    </location>
</feature>
<proteinExistence type="predicted"/>
<keyword evidence="3" id="KW-1185">Reference proteome</keyword>